<name>A0A4V2S015_9SPHI</name>
<dbReference type="Proteomes" id="UP000622648">
    <property type="component" value="Unassembled WGS sequence"/>
</dbReference>
<evidence type="ECO:0000256" key="7">
    <source>
        <dbReference type="ARBA" id="ARBA00022771"/>
    </source>
</evidence>
<dbReference type="Pfam" id="PF08275">
    <property type="entry name" value="DNAG_N"/>
    <property type="match status" value="1"/>
</dbReference>
<dbReference type="GO" id="GO:0003677">
    <property type="term" value="F:DNA binding"/>
    <property type="evidence" value="ECO:0007669"/>
    <property type="project" value="UniProtKB-KW"/>
</dbReference>
<dbReference type="GO" id="GO:1990077">
    <property type="term" value="C:primosome complex"/>
    <property type="evidence" value="ECO:0007669"/>
    <property type="project" value="UniProtKB-KW"/>
</dbReference>
<dbReference type="InterPro" id="IPR006295">
    <property type="entry name" value="DNA_primase_DnaG"/>
</dbReference>
<dbReference type="PANTHER" id="PTHR30313:SF2">
    <property type="entry name" value="DNA PRIMASE"/>
    <property type="match status" value="1"/>
</dbReference>
<keyword evidence="10 12" id="KW-0238">DNA-binding</keyword>
<comment type="function">
    <text evidence="12 13">RNA polymerase that catalyzes the synthesis of short RNA molecules used as primers for DNA polymerase during DNA replication.</text>
</comment>
<keyword evidence="6 12" id="KW-0479">Metal-binding</keyword>
<dbReference type="GO" id="GO:0000428">
    <property type="term" value="C:DNA-directed RNA polymerase complex"/>
    <property type="evidence" value="ECO:0007669"/>
    <property type="project" value="UniProtKB-KW"/>
</dbReference>
<keyword evidence="9" id="KW-0460">Magnesium</keyword>
<evidence type="ECO:0000256" key="5">
    <source>
        <dbReference type="ARBA" id="ARBA00022705"/>
    </source>
</evidence>
<comment type="catalytic activity">
    <reaction evidence="12">
        <text>ssDNA + n NTP = ssDNA/pppN(pN)n-1 hybrid + (n-1) diphosphate.</text>
        <dbReference type="EC" id="2.7.7.101"/>
    </reaction>
</comment>
<reference evidence="17" key="4">
    <citation type="submission" date="2024-05" db="EMBL/GenBank/DDBJ databases">
        <authorList>
            <person name="Sun Q."/>
            <person name="Zhou Y."/>
        </authorList>
    </citation>
    <scope>NUCLEOTIDE SEQUENCE</scope>
    <source>
        <strain evidence="17">CGMCC 1.15644</strain>
    </source>
</reference>
<keyword evidence="4 12" id="KW-0548">Nucleotidyltransferase</keyword>
<dbReference type="NCBIfam" id="TIGR01391">
    <property type="entry name" value="dnaG"/>
    <property type="match status" value="1"/>
</dbReference>
<evidence type="ECO:0000256" key="4">
    <source>
        <dbReference type="ARBA" id="ARBA00022695"/>
    </source>
</evidence>
<dbReference type="Proteomes" id="UP000295684">
    <property type="component" value="Unassembled WGS sequence"/>
</dbReference>
<evidence type="ECO:0000313" key="18">
    <source>
        <dbReference type="EMBL" id="TCO29150.1"/>
    </source>
</evidence>
<evidence type="ECO:0000256" key="11">
    <source>
        <dbReference type="ARBA" id="ARBA00023163"/>
    </source>
</evidence>
<dbReference type="InterPro" id="IPR002694">
    <property type="entry name" value="Znf_CHC2"/>
</dbReference>
<evidence type="ECO:0000256" key="3">
    <source>
        <dbReference type="ARBA" id="ARBA00022679"/>
    </source>
</evidence>
<evidence type="ECO:0000256" key="15">
    <source>
        <dbReference type="SAM" id="MobiDB-lite"/>
    </source>
</evidence>
<dbReference type="GO" id="GO:0005737">
    <property type="term" value="C:cytoplasm"/>
    <property type="evidence" value="ECO:0007669"/>
    <property type="project" value="TreeGrafter"/>
</dbReference>
<evidence type="ECO:0000256" key="2">
    <source>
        <dbReference type="ARBA" id="ARBA00022515"/>
    </source>
</evidence>
<comment type="similarity">
    <text evidence="12 13">Belongs to the DnaG primase family.</text>
</comment>
<evidence type="ECO:0000313" key="19">
    <source>
        <dbReference type="Proteomes" id="UP000295684"/>
    </source>
</evidence>
<dbReference type="InterPro" id="IPR030846">
    <property type="entry name" value="DnaG_bac"/>
</dbReference>
<dbReference type="OrthoDB" id="9803773at2"/>
<dbReference type="FunFam" id="3.90.580.10:FF:000001">
    <property type="entry name" value="DNA primase"/>
    <property type="match status" value="1"/>
</dbReference>
<dbReference type="HAMAP" id="MF_00974">
    <property type="entry name" value="DNA_primase_DnaG"/>
    <property type="match status" value="1"/>
</dbReference>
<reference evidence="18 19" key="3">
    <citation type="submission" date="2019-03" db="EMBL/GenBank/DDBJ databases">
        <title>Genomic Encyclopedia of Type Strains, Phase IV (KMG-IV): sequencing the most valuable type-strain genomes for metagenomic binning, comparative biology and taxonomic classification.</title>
        <authorList>
            <person name="Goeker M."/>
        </authorList>
    </citation>
    <scope>NUCLEOTIDE SEQUENCE [LARGE SCALE GENOMIC DNA]</scope>
    <source>
        <strain evidence="18 19">DSM 103236</strain>
    </source>
</reference>
<evidence type="ECO:0000256" key="12">
    <source>
        <dbReference type="HAMAP-Rule" id="MF_00974"/>
    </source>
</evidence>
<dbReference type="SUPFAM" id="SSF57783">
    <property type="entry name" value="Zinc beta-ribbon"/>
    <property type="match status" value="1"/>
</dbReference>
<comment type="caution">
    <text evidence="18">The sequence shown here is derived from an EMBL/GenBank/DDBJ whole genome shotgun (WGS) entry which is preliminary data.</text>
</comment>
<dbReference type="SMART" id="SM00400">
    <property type="entry name" value="ZnF_CHCC"/>
    <property type="match status" value="1"/>
</dbReference>
<dbReference type="InterPro" id="IPR013264">
    <property type="entry name" value="DNAG_N"/>
</dbReference>
<dbReference type="InterPro" id="IPR006171">
    <property type="entry name" value="TOPRIM_dom"/>
</dbReference>
<gene>
    <name evidence="12 17" type="primary">dnaG</name>
    <name evidence="18" type="ORF">EV200_102572</name>
    <name evidence="17" type="ORF">GCM10011413_21150</name>
</gene>
<dbReference type="RefSeq" id="WP_132530371.1">
    <property type="nucleotide sequence ID" value="NZ_BMJO01000003.1"/>
</dbReference>
<protein>
    <recommendedName>
        <fullName evidence="12 13">DNA primase</fullName>
        <ecNumber evidence="12">2.7.7.101</ecNumber>
    </recommendedName>
</protein>
<reference evidence="17" key="1">
    <citation type="journal article" date="2014" name="Int. J. Syst. Evol. Microbiol.">
        <title>Complete genome of a new Firmicutes species belonging to the dominant human colonic microbiota ('Ruminococcus bicirculans') reveals two chromosomes and a selective capacity to utilize plant glucans.</title>
        <authorList>
            <consortium name="NISC Comparative Sequencing Program"/>
            <person name="Wegmann U."/>
            <person name="Louis P."/>
            <person name="Goesmann A."/>
            <person name="Henrissat B."/>
            <person name="Duncan S.H."/>
            <person name="Flint H.J."/>
        </authorList>
    </citation>
    <scope>NUCLEOTIDE SEQUENCE</scope>
    <source>
        <strain evidence="17">CGMCC 1.15644</strain>
    </source>
</reference>
<dbReference type="InterPro" id="IPR050219">
    <property type="entry name" value="DnaG_primase"/>
</dbReference>
<dbReference type="InterPro" id="IPR036977">
    <property type="entry name" value="DNA_primase_Znf_CHC2"/>
</dbReference>
<dbReference type="Gene3D" id="3.40.1360.10">
    <property type="match status" value="1"/>
</dbReference>
<evidence type="ECO:0000256" key="14">
    <source>
        <dbReference type="PIRSR" id="PIRSR002811-1"/>
    </source>
</evidence>
<feature type="region of interest" description="Disordered" evidence="15">
    <location>
        <begin position="440"/>
        <end position="472"/>
    </location>
</feature>
<dbReference type="Gene3D" id="3.90.980.10">
    <property type="entry name" value="DNA primase, catalytic core, N-terminal domain"/>
    <property type="match status" value="1"/>
</dbReference>
<dbReference type="EC" id="2.7.7.101" evidence="12"/>
<dbReference type="PANTHER" id="PTHR30313">
    <property type="entry name" value="DNA PRIMASE"/>
    <property type="match status" value="1"/>
</dbReference>
<feature type="domain" description="Toprim" evidence="16">
    <location>
        <begin position="260"/>
        <end position="341"/>
    </location>
</feature>
<organism evidence="18 19">
    <name type="scientific">Pedobacter psychrotolerans</name>
    <dbReference type="NCBI Taxonomy" id="1843235"/>
    <lineage>
        <taxon>Bacteria</taxon>
        <taxon>Pseudomonadati</taxon>
        <taxon>Bacteroidota</taxon>
        <taxon>Sphingobacteriia</taxon>
        <taxon>Sphingobacteriales</taxon>
        <taxon>Sphingobacteriaceae</taxon>
        <taxon>Pedobacter</taxon>
    </lineage>
</organism>
<dbReference type="CDD" id="cd03364">
    <property type="entry name" value="TOPRIM_DnaG_primases"/>
    <property type="match status" value="1"/>
</dbReference>
<accession>A0A4V2S015</accession>
<keyword evidence="7 12" id="KW-0863">Zinc-finger</keyword>
<keyword evidence="20" id="KW-1185">Reference proteome</keyword>
<dbReference type="GO" id="GO:0006269">
    <property type="term" value="P:DNA replication, synthesis of primer"/>
    <property type="evidence" value="ECO:0007669"/>
    <property type="project" value="UniProtKB-UniRule"/>
</dbReference>
<reference evidence="20" key="2">
    <citation type="journal article" date="2019" name="Int. J. Syst. Evol. Microbiol.">
        <title>The Global Catalogue of Microorganisms (GCM) 10K type strain sequencing project: providing services to taxonomists for standard genome sequencing and annotation.</title>
        <authorList>
            <consortium name="The Broad Institute Genomics Platform"/>
            <consortium name="The Broad Institute Genome Sequencing Center for Infectious Disease"/>
            <person name="Wu L."/>
            <person name="Ma J."/>
        </authorList>
    </citation>
    <scope>NUCLEOTIDE SEQUENCE [LARGE SCALE GENOMIC DNA]</scope>
    <source>
        <strain evidence="20">CGMCC 1.15644</strain>
    </source>
</reference>
<keyword evidence="1 12" id="KW-0240">DNA-directed RNA polymerase</keyword>
<comment type="cofactor">
    <cofactor evidence="12 13 14">
        <name>Zn(2+)</name>
        <dbReference type="ChEBI" id="CHEBI:29105"/>
    </cofactor>
    <text evidence="12 13 14">Binds 1 zinc ion per monomer.</text>
</comment>
<dbReference type="PROSITE" id="PS50880">
    <property type="entry name" value="TOPRIM"/>
    <property type="match status" value="1"/>
</dbReference>
<comment type="domain">
    <text evidence="12">Contains an N-terminal zinc-binding domain, a central core domain that contains the primase activity, and a C-terminal DnaB-binding domain.</text>
</comment>
<evidence type="ECO:0000256" key="8">
    <source>
        <dbReference type="ARBA" id="ARBA00022833"/>
    </source>
</evidence>
<dbReference type="Pfam" id="PF01807">
    <property type="entry name" value="Zn_ribbon_DnaG"/>
    <property type="match status" value="1"/>
</dbReference>
<dbReference type="InterPro" id="IPR034151">
    <property type="entry name" value="TOPRIM_DnaG_bac"/>
</dbReference>
<keyword evidence="5 12" id="KW-0235">DNA replication</keyword>
<evidence type="ECO:0000313" key="17">
    <source>
        <dbReference type="EMBL" id="GGE54568.1"/>
    </source>
</evidence>
<evidence type="ECO:0000256" key="10">
    <source>
        <dbReference type="ARBA" id="ARBA00023125"/>
    </source>
</evidence>
<evidence type="ECO:0000256" key="9">
    <source>
        <dbReference type="ARBA" id="ARBA00022842"/>
    </source>
</evidence>
<dbReference type="PIRSF" id="PIRSF002811">
    <property type="entry name" value="DnaG"/>
    <property type="match status" value="1"/>
</dbReference>
<dbReference type="Pfam" id="PF13155">
    <property type="entry name" value="Toprim_2"/>
    <property type="match status" value="1"/>
</dbReference>
<dbReference type="EMBL" id="BMJO01000003">
    <property type="protein sequence ID" value="GGE54568.1"/>
    <property type="molecule type" value="Genomic_DNA"/>
</dbReference>
<evidence type="ECO:0000313" key="20">
    <source>
        <dbReference type="Proteomes" id="UP000622648"/>
    </source>
</evidence>
<feature type="compositionally biased region" description="Polar residues" evidence="15">
    <location>
        <begin position="441"/>
        <end position="458"/>
    </location>
</feature>
<feature type="zinc finger region" description="CHC2-type" evidence="12 14">
    <location>
        <begin position="37"/>
        <end position="61"/>
    </location>
</feature>
<keyword evidence="11 12" id="KW-0804">Transcription</keyword>
<evidence type="ECO:0000256" key="1">
    <source>
        <dbReference type="ARBA" id="ARBA00022478"/>
    </source>
</evidence>
<evidence type="ECO:0000256" key="13">
    <source>
        <dbReference type="PIRNR" id="PIRNR002811"/>
    </source>
</evidence>
<proteinExistence type="inferred from homology"/>
<dbReference type="SUPFAM" id="SSF56731">
    <property type="entry name" value="DNA primase core"/>
    <property type="match status" value="1"/>
</dbReference>
<dbReference type="GO" id="GO:0008270">
    <property type="term" value="F:zinc ion binding"/>
    <property type="evidence" value="ECO:0007669"/>
    <property type="project" value="UniProtKB-UniRule"/>
</dbReference>
<sequence>MINRETIDKIMDTARIEEVVGDFVHLKKRGTSLIGNCPFHGEKTPSFHVSVTKGIYKCFGCGKGGDSVRFIMDHEKYSYPEALKFLANKYNIEVEEAELSPEAAEAQSAKESLYIVSQYAAAFFVKQLWETDEGKGIGLSYFKERGFREDILKKFEVGYSPDVWDALTQNATNAGHKLEFLESTGLSIKNDNGKIYDRFRGRVMFPIHNFTGRVIGFGGRTLKTDKNVPKYVNSPESEIYHKSNVLYGLFHAKKAIRDLDNCYLAEGYADVLSVHQAGIENVVASSGTSLTVEQIKLIGRFTQNITILFDGDAAGIKASLRGLDMILEEGLNVKIVSFPDGHDPDSYMHHVGAGAFKTYLENNRKDFILYKANVLLKDAGDDPIKRAGIIRDIVESIAKIPDQIKASVFIRESSNLLEIEESVLLSELNKIRSGKVKKNFESNQRANAQSSQPQSYSSGAPEPLGPPDDLWDDNAGTLDLADKLAESNDDEPQEREILRLILAFGNVLVNWDQNEDLYIGSFILQNLTDVIFKKAIHDRIIKYYWESAEMGKLPSERDIIQNKDREISELAINVSTSQYILSPNWEDKHKIYTPLEANNLKKTILGGIYHLKLRKIDYIINSITLELKTKEKIEEQEELMIKHTNAKRVQKLITDYLGITIIK</sequence>
<dbReference type="InterPro" id="IPR037068">
    <property type="entry name" value="DNA_primase_core_N_sf"/>
</dbReference>
<keyword evidence="2 12" id="KW-0639">Primosome</keyword>
<keyword evidence="3 12" id="KW-0808">Transferase</keyword>
<dbReference type="Gene3D" id="3.90.580.10">
    <property type="entry name" value="Zinc finger, CHC2-type domain"/>
    <property type="match status" value="1"/>
</dbReference>
<dbReference type="AlphaFoldDB" id="A0A4V2S015"/>
<dbReference type="GO" id="GO:0003899">
    <property type="term" value="F:DNA-directed RNA polymerase activity"/>
    <property type="evidence" value="ECO:0007669"/>
    <property type="project" value="UniProtKB-UniRule"/>
</dbReference>
<dbReference type="FunFam" id="3.90.980.10:FF:000001">
    <property type="entry name" value="DNA primase"/>
    <property type="match status" value="1"/>
</dbReference>
<dbReference type="SMART" id="SM00493">
    <property type="entry name" value="TOPRIM"/>
    <property type="match status" value="1"/>
</dbReference>
<comment type="subunit">
    <text evidence="12">Monomer. Interacts with DnaB.</text>
</comment>
<keyword evidence="8 12" id="KW-0862">Zinc</keyword>
<evidence type="ECO:0000259" key="16">
    <source>
        <dbReference type="PROSITE" id="PS50880"/>
    </source>
</evidence>
<dbReference type="EMBL" id="SLWO01000002">
    <property type="protein sequence ID" value="TCO29150.1"/>
    <property type="molecule type" value="Genomic_DNA"/>
</dbReference>
<evidence type="ECO:0000256" key="6">
    <source>
        <dbReference type="ARBA" id="ARBA00022723"/>
    </source>
</evidence>